<dbReference type="InterPro" id="IPR051312">
    <property type="entry name" value="Diverse_Substr_Oxidored"/>
</dbReference>
<evidence type="ECO:0000256" key="2">
    <source>
        <dbReference type="ARBA" id="ARBA00022827"/>
    </source>
</evidence>
<keyword evidence="6" id="KW-1185">Reference proteome</keyword>
<evidence type="ECO:0000313" key="5">
    <source>
        <dbReference type="EMBL" id="CEG08773.1"/>
    </source>
</evidence>
<gene>
    <name evidence="5" type="primary">cutM</name>
    <name evidence="5" type="ORF">BN961_02192</name>
</gene>
<comment type="caution">
    <text evidence="5">The sequence shown here is derived from an EMBL/GenBank/DDBJ whole genome shotgun (WGS) entry which is preliminary data.</text>
</comment>
<name>A0A090N7K7_AFIFE</name>
<dbReference type="OrthoDB" id="9814706at2"/>
<organism evidence="5 6">
    <name type="scientific">Afipia felis</name>
    <name type="common">Cat scratch disease bacillus</name>
    <dbReference type="NCBI Taxonomy" id="1035"/>
    <lineage>
        <taxon>Bacteria</taxon>
        <taxon>Pseudomonadati</taxon>
        <taxon>Pseudomonadota</taxon>
        <taxon>Alphaproteobacteria</taxon>
        <taxon>Hyphomicrobiales</taxon>
        <taxon>Nitrobacteraceae</taxon>
        <taxon>Afipia</taxon>
    </lineage>
</organism>
<dbReference type="Gene3D" id="3.30.43.10">
    <property type="entry name" value="Uridine Diphospho-n-acetylenolpyruvylglucosamine Reductase, domain 2"/>
    <property type="match status" value="1"/>
</dbReference>
<keyword evidence="2" id="KW-0274">FAD</keyword>
<proteinExistence type="predicted"/>
<dbReference type="Pfam" id="PF00941">
    <property type="entry name" value="FAD_binding_5"/>
    <property type="match status" value="1"/>
</dbReference>
<dbReference type="GO" id="GO:0071949">
    <property type="term" value="F:FAD binding"/>
    <property type="evidence" value="ECO:0007669"/>
    <property type="project" value="InterPro"/>
</dbReference>
<dbReference type="RefSeq" id="WP_048756632.1">
    <property type="nucleotide sequence ID" value="NZ_CCAZ020000001.1"/>
</dbReference>
<protein>
    <submittedName>
        <fullName evidence="5">Carbon monoxide dehydrogenase medium chain</fullName>
    </submittedName>
</protein>
<dbReference type="InterPro" id="IPR002346">
    <property type="entry name" value="Mopterin_DH_FAD-bd"/>
</dbReference>
<evidence type="ECO:0000313" key="6">
    <source>
        <dbReference type="Proteomes" id="UP000035762"/>
    </source>
</evidence>
<sequence length="306" mass="32701">MLTCDTYLSPGSLNEALAAAAASAGQFRFVAGATDLLPWAREGRAGDVHVPLMIDIAGVPELKTIKVQGDRLWLGAATPFQRFLDRAELIEMAPGMPDCAIWFADSQIRESATIGGNVINASPAADGIPPLLAANAIVELAALRDGGIRRRRMPLSEFLQGPGLTSAEHDEILLGVECDALPGYGGAFEKVGHRRSLVISVVCLSALVRMDASRRSFQDVRLAIGGVGPMARRMTAIEERLKGQAVSAELLRAVMAMCDEFIQSRSRQEYRKQVTPGFLVRALAKAMKKAGTDENACAIAEEVANG</sequence>
<dbReference type="STRING" id="1035.BN961_02192"/>
<dbReference type="SMART" id="SM01092">
    <property type="entry name" value="CO_deh_flav_C"/>
    <property type="match status" value="1"/>
</dbReference>
<dbReference type="Gene3D" id="3.30.390.50">
    <property type="entry name" value="CO dehydrogenase flavoprotein, C-terminal domain"/>
    <property type="match status" value="1"/>
</dbReference>
<dbReference type="SUPFAM" id="SSF56176">
    <property type="entry name" value="FAD-binding/transporter-associated domain-like"/>
    <property type="match status" value="1"/>
</dbReference>
<dbReference type="Gene3D" id="3.30.465.10">
    <property type="match status" value="1"/>
</dbReference>
<reference evidence="5 6" key="1">
    <citation type="journal article" date="2014" name="Genome Announc.">
        <title>Genome Sequence of Afipia felis Strain 76713, Isolated in Hospital Water Using an Amoeba Co-Culture Procedure.</title>
        <authorList>
            <person name="Benamar S."/>
            <person name="La Scola B."/>
            <person name="Croce O."/>
        </authorList>
    </citation>
    <scope>NUCLEOTIDE SEQUENCE [LARGE SCALE GENOMIC DNA]</scope>
    <source>
        <strain evidence="5 6">76713</strain>
    </source>
</reference>
<dbReference type="PROSITE" id="PS51387">
    <property type="entry name" value="FAD_PCMH"/>
    <property type="match status" value="1"/>
</dbReference>
<dbReference type="InterPro" id="IPR016167">
    <property type="entry name" value="FAD-bd_PCMH_sub1"/>
</dbReference>
<dbReference type="InterPro" id="IPR005107">
    <property type="entry name" value="CO_DH_flav_C"/>
</dbReference>
<dbReference type="InterPro" id="IPR036318">
    <property type="entry name" value="FAD-bd_PCMH-like_sf"/>
</dbReference>
<dbReference type="AlphaFoldDB" id="A0A090N7K7"/>
<feature type="domain" description="FAD-binding PCMH-type" evidence="4">
    <location>
        <begin position="1"/>
        <end position="183"/>
    </location>
</feature>
<keyword evidence="3" id="KW-0560">Oxidoreductase</keyword>
<dbReference type="InterPro" id="IPR036683">
    <property type="entry name" value="CO_DH_flav_C_dom_sf"/>
</dbReference>
<accession>A0A090N7K7</accession>
<dbReference type="Proteomes" id="UP000035762">
    <property type="component" value="Unassembled WGS sequence"/>
</dbReference>
<dbReference type="PANTHER" id="PTHR42659:SF2">
    <property type="entry name" value="XANTHINE DEHYDROGENASE SUBUNIT C-RELATED"/>
    <property type="match status" value="1"/>
</dbReference>
<evidence type="ECO:0000256" key="1">
    <source>
        <dbReference type="ARBA" id="ARBA00022630"/>
    </source>
</evidence>
<dbReference type="InterPro" id="IPR016166">
    <property type="entry name" value="FAD-bd_PCMH"/>
</dbReference>
<dbReference type="PANTHER" id="PTHR42659">
    <property type="entry name" value="XANTHINE DEHYDROGENASE SUBUNIT C-RELATED"/>
    <property type="match status" value="1"/>
</dbReference>
<evidence type="ECO:0000259" key="4">
    <source>
        <dbReference type="PROSITE" id="PS51387"/>
    </source>
</evidence>
<dbReference type="InterPro" id="IPR016169">
    <property type="entry name" value="FAD-bd_PCMH_sub2"/>
</dbReference>
<dbReference type="GO" id="GO:0016491">
    <property type="term" value="F:oxidoreductase activity"/>
    <property type="evidence" value="ECO:0007669"/>
    <property type="project" value="UniProtKB-KW"/>
</dbReference>
<dbReference type="SUPFAM" id="SSF55447">
    <property type="entry name" value="CO dehydrogenase flavoprotein C-terminal domain-like"/>
    <property type="match status" value="1"/>
</dbReference>
<evidence type="ECO:0000256" key="3">
    <source>
        <dbReference type="ARBA" id="ARBA00023002"/>
    </source>
</evidence>
<keyword evidence="1" id="KW-0285">Flavoprotein</keyword>
<dbReference type="Pfam" id="PF03450">
    <property type="entry name" value="CO_deh_flav_C"/>
    <property type="match status" value="1"/>
</dbReference>
<dbReference type="EMBL" id="CCAZ020000001">
    <property type="protein sequence ID" value="CEG08773.1"/>
    <property type="molecule type" value="Genomic_DNA"/>
</dbReference>